<dbReference type="InterPro" id="IPR036928">
    <property type="entry name" value="AS_sf"/>
</dbReference>
<reference evidence="2" key="3">
    <citation type="submission" date="2023-05" db="EMBL/GenBank/DDBJ databases">
        <authorList>
            <person name="Smith C.H."/>
        </authorList>
    </citation>
    <scope>NUCLEOTIDE SEQUENCE</scope>
    <source>
        <strain evidence="2">CHS0354</strain>
        <tissue evidence="2">Mantle</tissue>
    </source>
</reference>
<name>A0AAE0W5W8_9BIVA</name>
<dbReference type="Gene3D" id="3.90.1300.10">
    <property type="entry name" value="Amidase signature (AS) domain"/>
    <property type="match status" value="1"/>
</dbReference>
<feature type="domain" description="Amidase" evidence="1">
    <location>
        <begin position="1"/>
        <end position="90"/>
    </location>
</feature>
<dbReference type="SUPFAM" id="SSF75304">
    <property type="entry name" value="Amidase signature (AS) enzymes"/>
    <property type="match status" value="1"/>
</dbReference>
<evidence type="ECO:0000313" key="3">
    <source>
        <dbReference type="Proteomes" id="UP001195483"/>
    </source>
</evidence>
<keyword evidence="3" id="KW-1185">Reference proteome</keyword>
<dbReference type="InterPro" id="IPR000120">
    <property type="entry name" value="Amidase"/>
</dbReference>
<dbReference type="PANTHER" id="PTHR11895:SF170">
    <property type="entry name" value="AMIDASE"/>
    <property type="match status" value="1"/>
</dbReference>
<dbReference type="GO" id="GO:0003824">
    <property type="term" value="F:catalytic activity"/>
    <property type="evidence" value="ECO:0007669"/>
    <property type="project" value="InterPro"/>
</dbReference>
<dbReference type="PANTHER" id="PTHR11895">
    <property type="entry name" value="TRANSAMIDASE"/>
    <property type="match status" value="1"/>
</dbReference>
<dbReference type="AlphaFoldDB" id="A0AAE0W5W8"/>
<dbReference type="Proteomes" id="UP001195483">
    <property type="component" value="Unassembled WGS sequence"/>
</dbReference>
<dbReference type="EMBL" id="JAEAOA010000519">
    <property type="protein sequence ID" value="KAK3603253.1"/>
    <property type="molecule type" value="Genomic_DNA"/>
</dbReference>
<reference evidence="2" key="1">
    <citation type="journal article" date="2021" name="Genome Biol. Evol.">
        <title>A High-Quality Reference Genome for a Parasitic Bivalve with Doubly Uniparental Inheritance (Bivalvia: Unionida).</title>
        <authorList>
            <person name="Smith C.H."/>
        </authorList>
    </citation>
    <scope>NUCLEOTIDE SEQUENCE</scope>
    <source>
        <strain evidence="2">CHS0354</strain>
    </source>
</reference>
<protein>
    <recommendedName>
        <fullName evidence="1">Amidase domain-containing protein</fullName>
    </recommendedName>
</protein>
<organism evidence="2 3">
    <name type="scientific">Potamilus streckersoni</name>
    <dbReference type="NCBI Taxonomy" id="2493646"/>
    <lineage>
        <taxon>Eukaryota</taxon>
        <taxon>Metazoa</taxon>
        <taxon>Spiralia</taxon>
        <taxon>Lophotrochozoa</taxon>
        <taxon>Mollusca</taxon>
        <taxon>Bivalvia</taxon>
        <taxon>Autobranchia</taxon>
        <taxon>Heteroconchia</taxon>
        <taxon>Palaeoheterodonta</taxon>
        <taxon>Unionida</taxon>
        <taxon>Unionoidea</taxon>
        <taxon>Unionidae</taxon>
        <taxon>Ambleminae</taxon>
        <taxon>Lampsilini</taxon>
        <taxon>Potamilus</taxon>
    </lineage>
</organism>
<reference evidence="2" key="2">
    <citation type="journal article" date="2021" name="Genome Biol. Evol.">
        <title>Developing a high-quality reference genome for a parasitic bivalve with doubly uniparental inheritance (Bivalvia: Unionida).</title>
        <authorList>
            <person name="Smith C.H."/>
        </authorList>
    </citation>
    <scope>NUCLEOTIDE SEQUENCE</scope>
    <source>
        <strain evidence="2">CHS0354</strain>
        <tissue evidence="2">Mantle</tissue>
    </source>
</reference>
<gene>
    <name evidence="2" type="ORF">CHS0354_007585</name>
</gene>
<dbReference type="InterPro" id="IPR023631">
    <property type="entry name" value="Amidase_dom"/>
</dbReference>
<dbReference type="Pfam" id="PF01425">
    <property type="entry name" value="Amidase"/>
    <property type="match status" value="1"/>
</dbReference>
<evidence type="ECO:0000313" key="2">
    <source>
        <dbReference type="EMBL" id="KAK3603253.1"/>
    </source>
</evidence>
<comment type="caution">
    <text evidence="2">The sequence shown here is derived from an EMBL/GenBank/DDBJ whole genome shotgun (WGS) entry which is preliminary data.</text>
</comment>
<proteinExistence type="predicted"/>
<evidence type="ECO:0000259" key="1">
    <source>
        <dbReference type="Pfam" id="PF01425"/>
    </source>
</evidence>
<sequence>MAIGGDQGGSIRIPASWCGIVGLKPTFGLVPYTGACPIEITIDHLGPMARTVYDCALLLEVIAGPDGDNDSRQPRNFQVPEYTKTVRFNYGSITTKMYIPTVKKAAV</sequence>
<accession>A0AAE0W5W8</accession>